<keyword evidence="9" id="KW-0967">Endosome</keyword>
<dbReference type="GO" id="GO:0007015">
    <property type="term" value="P:actin filament organization"/>
    <property type="evidence" value="ECO:0007669"/>
    <property type="project" value="InterPro"/>
</dbReference>
<evidence type="ECO:0000256" key="3">
    <source>
        <dbReference type="ARBA" id="ARBA00004413"/>
    </source>
</evidence>
<comment type="similarity">
    <text evidence="4">Belongs to the END3 family.</text>
</comment>
<feature type="compositionally biased region" description="Polar residues" evidence="16">
    <location>
        <begin position="250"/>
        <end position="259"/>
    </location>
</feature>
<evidence type="ECO:0000256" key="5">
    <source>
        <dbReference type="ARBA" id="ARBA00022475"/>
    </source>
</evidence>
<name>A0A1Y1XZF6_9FUNG</name>
<feature type="domain" description="EF-hand" evidence="18">
    <location>
        <begin position="39"/>
        <end position="74"/>
    </location>
</feature>
<feature type="domain" description="EH" evidence="17">
    <location>
        <begin position="134"/>
        <end position="222"/>
    </location>
</feature>
<dbReference type="PANTHER" id="PTHR11216:SF170">
    <property type="entry name" value="DYNAMIN ASSOCIATED PROTEIN 160, ISOFORM D"/>
    <property type="match status" value="1"/>
</dbReference>
<evidence type="ECO:0000256" key="2">
    <source>
        <dbReference type="ARBA" id="ARBA00004134"/>
    </source>
</evidence>
<dbReference type="InterPro" id="IPR018247">
    <property type="entry name" value="EF_Hand_1_Ca_BS"/>
</dbReference>
<keyword evidence="10" id="KW-0106">Calcium</keyword>
<gene>
    <name evidence="19" type="ORF">K493DRAFT_317744</name>
</gene>
<keyword evidence="6" id="KW-0963">Cytoplasm</keyword>
<feature type="region of interest" description="Disordered" evidence="16">
    <location>
        <begin position="247"/>
        <end position="271"/>
    </location>
</feature>
<keyword evidence="7" id="KW-0254">Endocytosis</keyword>
<evidence type="ECO:0000256" key="4">
    <source>
        <dbReference type="ARBA" id="ARBA00009909"/>
    </source>
</evidence>
<keyword evidence="12" id="KW-0472">Membrane</keyword>
<dbReference type="CDD" id="cd00052">
    <property type="entry name" value="EH"/>
    <property type="match status" value="1"/>
</dbReference>
<dbReference type="GO" id="GO:0030479">
    <property type="term" value="C:actin cortical patch"/>
    <property type="evidence" value="ECO:0007669"/>
    <property type="project" value="UniProtKB-SubCell"/>
</dbReference>
<dbReference type="PROSITE" id="PS50222">
    <property type="entry name" value="EF_HAND_2"/>
    <property type="match status" value="1"/>
</dbReference>
<reference evidence="19 20" key="1">
    <citation type="submission" date="2016-07" db="EMBL/GenBank/DDBJ databases">
        <title>Pervasive Adenine N6-methylation of Active Genes in Fungi.</title>
        <authorList>
            <consortium name="DOE Joint Genome Institute"/>
            <person name="Mondo S.J."/>
            <person name="Dannebaum R.O."/>
            <person name="Kuo R.C."/>
            <person name="Labutti K."/>
            <person name="Haridas S."/>
            <person name="Kuo A."/>
            <person name="Salamov A."/>
            <person name="Ahrendt S.R."/>
            <person name="Lipzen A."/>
            <person name="Sullivan W."/>
            <person name="Andreopoulos W.B."/>
            <person name="Clum A."/>
            <person name="Lindquist E."/>
            <person name="Daum C."/>
            <person name="Ramamoorthy G.K."/>
            <person name="Gryganskyi A."/>
            <person name="Culley D."/>
            <person name="Magnuson J.K."/>
            <person name="James T.Y."/>
            <person name="O'Malley M.A."/>
            <person name="Stajich J.E."/>
            <person name="Spatafora J.W."/>
            <person name="Visel A."/>
            <person name="Grigoriev I.V."/>
        </authorList>
    </citation>
    <scope>NUCLEOTIDE SEQUENCE [LARGE SCALE GENOMIC DNA]</scope>
    <source>
        <strain evidence="19 20">CBS 931.73</strain>
    </source>
</reference>
<feature type="coiled-coil region" evidence="15">
    <location>
        <begin position="343"/>
        <end position="391"/>
    </location>
</feature>
<dbReference type="SMART" id="SM00027">
    <property type="entry name" value="EH"/>
    <property type="match status" value="2"/>
</dbReference>
<evidence type="ECO:0000256" key="14">
    <source>
        <dbReference type="ARBA" id="ARBA00029684"/>
    </source>
</evidence>
<keyword evidence="13" id="KW-0206">Cytoskeleton</keyword>
<protein>
    <recommendedName>
        <fullName evidence="14">Endocytosis protein 3</fullName>
    </recommendedName>
</protein>
<accession>A0A1Y1XZF6</accession>
<evidence type="ECO:0000256" key="8">
    <source>
        <dbReference type="ARBA" id="ARBA00022737"/>
    </source>
</evidence>
<keyword evidence="5" id="KW-1003">Cell membrane</keyword>
<dbReference type="Gene3D" id="1.10.238.10">
    <property type="entry name" value="EF-hand"/>
    <property type="match status" value="2"/>
</dbReference>
<evidence type="ECO:0000256" key="9">
    <source>
        <dbReference type="ARBA" id="ARBA00022753"/>
    </source>
</evidence>
<organism evidence="19 20">
    <name type="scientific">Basidiobolus meristosporus CBS 931.73</name>
    <dbReference type="NCBI Taxonomy" id="1314790"/>
    <lineage>
        <taxon>Eukaryota</taxon>
        <taxon>Fungi</taxon>
        <taxon>Fungi incertae sedis</taxon>
        <taxon>Zoopagomycota</taxon>
        <taxon>Entomophthoromycotina</taxon>
        <taxon>Basidiobolomycetes</taxon>
        <taxon>Basidiobolales</taxon>
        <taxon>Basidiobolaceae</taxon>
        <taxon>Basidiobolus</taxon>
    </lineage>
</organism>
<evidence type="ECO:0000256" key="13">
    <source>
        <dbReference type="ARBA" id="ARBA00023212"/>
    </source>
</evidence>
<dbReference type="GO" id="GO:0010008">
    <property type="term" value="C:endosome membrane"/>
    <property type="evidence" value="ECO:0007669"/>
    <property type="project" value="UniProtKB-SubCell"/>
</dbReference>
<evidence type="ECO:0000256" key="16">
    <source>
        <dbReference type="SAM" id="MobiDB-lite"/>
    </source>
</evidence>
<evidence type="ECO:0000259" key="17">
    <source>
        <dbReference type="PROSITE" id="PS50031"/>
    </source>
</evidence>
<dbReference type="Proteomes" id="UP000193498">
    <property type="component" value="Unassembled WGS sequence"/>
</dbReference>
<keyword evidence="8" id="KW-0677">Repeat</keyword>
<evidence type="ECO:0000256" key="11">
    <source>
        <dbReference type="ARBA" id="ARBA00023054"/>
    </source>
</evidence>
<dbReference type="AlphaFoldDB" id="A0A1Y1XZF6"/>
<evidence type="ECO:0000259" key="18">
    <source>
        <dbReference type="PROSITE" id="PS50222"/>
    </source>
</evidence>
<dbReference type="InParanoid" id="A0A1Y1XZF6"/>
<dbReference type="Pfam" id="PF12763">
    <property type="entry name" value="EH"/>
    <property type="match status" value="2"/>
</dbReference>
<dbReference type="PROSITE" id="PS50031">
    <property type="entry name" value="EH"/>
    <property type="match status" value="2"/>
</dbReference>
<dbReference type="STRING" id="1314790.A0A1Y1XZF6"/>
<dbReference type="InterPro" id="IPR000261">
    <property type="entry name" value="EH_dom"/>
</dbReference>
<sequence>MDFLPGELDRFRGIFNSLNPNNGYLSGEQARNIFLESGLDVSVLEKIWDLADMDKDGSMTFEEFSIAMKLIYESINGHPIPNSVPAGLLPRSGNFNGTTGVFSGYQSSPNPTQQTTGLRAQGADVFNWDIPLSDRFTYEHIFTKYTEDGRYVVGSQLDELFQSFSLSSDQIYAAWQLVDVRSEQKLNKDQLITFLHIVDSVENGASLPRQCPPNIISNFKLDSPQSTHSGTTLNKNTALADNYQGRVGANSATGRSPTFANGAKSKVSDEEEKLQKELAELERSIEEKKGEISRNTKATSNSTNARIKEQLDALYKFKQLELTNKKELVENMDGNSSQTTRQMQLDRRAIDELKMNLRNLKNQKQSLESHIQSTQQELDAVLKEIEVQKSK</sequence>
<dbReference type="InterPro" id="IPR002048">
    <property type="entry name" value="EF_hand_dom"/>
</dbReference>
<dbReference type="Pfam" id="PF12761">
    <property type="entry name" value="End3"/>
    <property type="match status" value="1"/>
</dbReference>
<dbReference type="PANTHER" id="PTHR11216">
    <property type="entry name" value="EH DOMAIN"/>
    <property type="match status" value="1"/>
</dbReference>
<evidence type="ECO:0000256" key="1">
    <source>
        <dbReference type="ARBA" id="ARBA00004125"/>
    </source>
</evidence>
<dbReference type="EMBL" id="MCFE01000361">
    <property type="protein sequence ID" value="ORX90754.1"/>
    <property type="molecule type" value="Genomic_DNA"/>
</dbReference>
<dbReference type="PROSITE" id="PS00018">
    <property type="entry name" value="EF_HAND_1"/>
    <property type="match status" value="1"/>
</dbReference>
<dbReference type="GO" id="GO:0006897">
    <property type="term" value="P:endocytosis"/>
    <property type="evidence" value="ECO:0007669"/>
    <property type="project" value="UniProtKB-KW"/>
</dbReference>
<dbReference type="SMART" id="SM00054">
    <property type="entry name" value="EFh"/>
    <property type="match status" value="1"/>
</dbReference>
<dbReference type="InterPro" id="IPR011992">
    <property type="entry name" value="EF-hand-dom_pair"/>
</dbReference>
<feature type="domain" description="EH" evidence="17">
    <location>
        <begin position="7"/>
        <end position="95"/>
    </location>
</feature>
<evidence type="ECO:0000256" key="12">
    <source>
        <dbReference type="ARBA" id="ARBA00023136"/>
    </source>
</evidence>
<evidence type="ECO:0000313" key="19">
    <source>
        <dbReference type="EMBL" id="ORX90754.1"/>
    </source>
</evidence>
<keyword evidence="20" id="KW-1185">Reference proteome</keyword>
<comment type="caution">
    <text evidence="19">The sequence shown here is derived from an EMBL/GenBank/DDBJ whole genome shotgun (WGS) entry which is preliminary data.</text>
</comment>
<dbReference type="SUPFAM" id="SSF47473">
    <property type="entry name" value="EF-hand"/>
    <property type="match status" value="2"/>
</dbReference>
<evidence type="ECO:0000256" key="7">
    <source>
        <dbReference type="ARBA" id="ARBA00022583"/>
    </source>
</evidence>
<dbReference type="GO" id="GO:0005509">
    <property type="term" value="F:calcium ion binding"/>
    <property type="evidence" value="ECO:0007669"/>
    <property type="project" value="InterPro"/>
</dbReference>
<comment type="subcellular location">
    <subcellularLocation>
        <location evidence="3">Cell membrane</location>
        <topology evidence="3">Peripheral membrane protein</topology>
        <orientation evidence="3">Cytoplasmic side</orientation>
    </subcellularLocation>
    <subcellularLocation>
        <location evidence="2">Cytoplasm</location>
        <location evidence="2">Cytoskeleton</location>
        <location evidence="2">Actin patch</location>
    </subcellularLocation>
    <subcellularLocation>
        <location evidence="1">Endosome membrane</location>
        <topology evidence="1">Peripheral membrane protein</topology>
        <orientation evidence="1">Cytoplasmic side</orientation>
    </subcellularLocation>
</comment>
<dbReference type="GO" id="GO:0005886">
    <property type="term" value="C:plasma membrane"/>
    <property type="evidence" value="ECO:0007669"/>
    <property type="project" value="UniProtKB-SubCell"/>
</dbReference>
<evidence type="ECO:0000256" key="6">
    <source>
        <dbReference type="ARBA" id="ARBA00022490"/>
    </source>
</evidence>
<dbReference type="GO" id="GO:0016197">
    <property type="term" value="P:endosomal transport"/>
    <property type="evidence" value="ECO:0007669"/>
    <property type="project" value="TreeGrafter"/>
</dbReference>
<evidence type="ECO:0000256" key="10">
    <source>
        <dbReference type="ARBA" id="ARBA00022837"/>
    </source>
</evidence>
<keyword evidence="11 15" id="KW-0175">Coiled coil</keyword>
<dbReference type="FunCoup" id="A0A1Y1XZF6">
    <property type="interactions" value="28"/>
</dbReference>
<dbReference type="OrthoDB" id="1716625at2759"/>
<dbReference type="InterPro" id="IPR025604">
    <property type="entry name" value="End3"/>
</dbReference>
<proteinExistence type="inferred from homology"/>
<evidence type="ECO:0000313" key="20">
    <source>
        <dbReference type="Proteomes" id="UP000193498"/>
    </source>
</evidence>
<evidence type="ECO:0000256" key="15">
    <source>
        <dbReference type="SAM" id="Coils"/>
    </source>
</evidence>